<keyword evidence="1" id="KW-0175">Coiled coil</keyword>
<evidence type="ECO:0000313" key="4">
    <source>
        <dbReference type="Proteomes" id="UP000195609"/>
    </source>
</evidence>
<keyword evidence="5" id="KW-1185">Reference proteome</keyword>
<sequence length="102" mass="12089">MNKPNKDTEYYQAQRKALIQKREEIEENKRLANGAFDELEEKAHWAKGKVANPEVFTPVLNTFEQQRSDYHHDFQKQLQKVDDDLAAVDKELRQTKEGREDE</sequence>
<reference evidence="3 5" key="2">
    <citation type="submission" date="2023-09" db="EMBL/GenBank/DDBJ databases">
        <title>Genomic characteristic of L. casei group strains isolated from clinical sources.</title>
        <authorList>
            <person name="Jarocki P."/>
        </authorList>
    </citation>
    <scope>NUCLEOTIDE SEQUENCE [LARGE SCALE GENOMIC DNA]</scope>
    <source>
        <strain evidence="3 5">LMG 24099</strain>
    </source>
</reference>
<evidence type="ECO:0000313" key="2">
    <source>
        <dbReference type="EMBL" id="ARY92244.1"/>
    </source>
</evidence>
<gene>
    <name evidence="2" type="ORF">BGL52_10960</name>
    <name evidence="3" type="ORF">RWA16_10740</name>
</gene>
<proteinExistence type="predicted"/>
<name>A0AAN1KEY6_LACCA</name>
<dbReference type="RefSeq" id="WP_087912675.1">
    <property type="nucleotide sequence ID" value="NZ_CP017065.1"/>
</dbReference>
<evidence type="ECO:0000256" key="1">
    <source>
        <dbReference type="SAM" id="Coils"/>
    </source>
</evidence>
<dbReference type="EMBL" id="CP136128">
    <property type="protein sequence ID" value="WNX26885.1"/>
    <property type="molecule type" value="Genomic_DNA"/>
</dbReference>
<dbReference type="AlphaFoldDB" id="A0AAN1KEY6"/>
<accession>A0AAN1KEY6</accession>
<dbReference type="EMBL" id="CP017065">
    <property type="protein sequence ID" value="ARY92244.1"/>
    <property type="molecule type" value="Genomic_DNA"/>
</dbReference>
<evidence type="ECO:0000313" key="3">
    <source>
        <dbReference type="EMBL" id="WNX26885.1"/>
    </source>
</evidence>
<feature type="coiled-coil region" evidence="1">
    <location>
        <begin position="8"/>
        <end position="42"/>
    </location>
</feature>
<dbReference type="Proteomes" id="UP000195609">
    <property type="component" value="Chromosome"/>
</dbReference>
<organism evidence="2 4">
    <name type="scientific">Lacticaseibacillus casei</name>
    <name type="common">Lactobacillus casei</name>
    <dbReference type="NCBI Taxonomy" id="1582"/>
    <lineage>
        <taxon>Bacteria</taxon>
        <taxon>Bacillati</taxon>
        <taxon>Bacillota</taxon>
        <taxon>Bacilli</taxon>
        <taxon>Lactobacillales</taxon>
        <taxon>Lactobacillaceae</taxon>
        <taxon>Lacticaseibacillus</taxon>
    </lineage>
</organism>
<dbReference type="Proteomes" id="UP001303564">
    <property type="component" value="Chromosome"/>
</dbReference>
<evidence type="ECO:0000313" key="5">
    <source>
        <dbReference type="Proteomes" id="UP001303564"/>
    </source>
</evidence>
<reference evidence="2 4" key="1">
    <citation type="journal article" date="2017" name="Front. Immunol.">
        <title>Complete Genome Sequence of Lactobacillus casei LC5, a Potential Probiotics for Atopic Dermatitis.</title>
        <authorList>
            <person name="Kang J."/>
            <person name="Chung W.H."/>
            <person name="Lim T.J."/>
            <person name="Whon T.W."/>
            <person name="Lim S."/>
            <person name="Nam Y.D."/>
        </authorList>
    </citation>
    <scope>NUCLEOTIDE SEQUENCE [LARGE SCALE GENOMIC DNA]</scope>
    <source>
        <strain evidence="2 4">LC5</strain>
    </source>
</reference>
<protein>
    <submittedName>
        <fullName evidence="2">Uncharacterized protein</fullName>
    </submittedName>
</protein>